<reference evidence="3 4" key="1">
    <citation type="submission" date="2018-05" db="EMBL/GenBank/DDBJ databases">
        <title>Genomic Encyclopedia of Type Strains, Phase IV (KMG-IV): sequencing the most valuable type-strain genomes for metagenomic binning, comparative biology and taxonomic classification.</title>
        <authorList>
            <person name="Goeker M."/>
        </authorList>
    </citation>
    <scope>NUCLEOTIDE SEQUENCE [LARGE SCALE GENOMIC DNA]</scope>
    <source>
        <strain evidence="3 4">DSM 7229</strain>
    </source>
</reference>
<name>A0A2V1ZXN0_PSYIM</name>
<dbReference type="GeneID" id="60255580"/>
<dbReference type="RefSeq" id="WP_170108296.1">
    <property type="nucleotide sequence ID" value="NZ_CAJGZX010000057.1"/>
</dbReference>
<accession>A0A2V1ZXN0</accession>
<evidence type="ECO:0000256" key="1">
    <source>
        <dbReference type="SAM" id="Coils"/>
    </source>
</evidence>
<dbReference type="PANTHER" id="PTHR43834">
    <property type="entry name" value="GTPASE DER"/>
    <property type="match status" value="1"/>
</dbReference>
<evidence type="ECO:0000259" key="2">
    <source>
        <dbReference type="Pfam" id="PF00350"/>
    </source>
</evidence>
<keyword evidence="4" id="KW-1185">Reference proteome</keyword>
<feature type="domain" description="Dynamin N-terminal" evidence="2">
    <location>
        <begin position="82"/>
        <end position="288"/>
    </location>
</feature>
<dbReference type="PANTHER" id="PTHR43834:SF6">
    <property type="entry name" value="GTPASE DER"/>
    <property type="match status" value="1"/>
</dbReference>
<dbReference type="Proteomes" id="UP000245655">
    <property type="component" value="Unassembled WGS sequence"/>
</dbReference>
<evidence type="ECO:0000313" key="3">
    <source>
        <dbReference type="EMBL" id="PWK10133.1"/>
    </source>
</evidence>
<sequence length="833" mass="95594">MSIVNNGMTKLALNGYKDDAIKILQTQISMLSDIESDILSKEEQSKNDESKSEGILTQETCKEFKQVLKGEVHKLQNFDVVLAVVGTMKAGKSTTINAIVGREILPNRNRPMTSLPTLICHNKEQKIPKLTFISKPINDFLVDVNSALDVYSIENPSPEIVELIQFIQQNKNSSFNDTYNGETDIFDFLQRLNDLVRLAATINSIADDEVLKFPYDSYQNIDALPMIDVAFKLQDDFETNGRFMLLDTAGPNESGHSELLGLLREQLKRSSAVMLVLDYTQLNSEAEESIKNEIEAIPTIQKSRLFALVNKFDQESANADDAETTKKHIFNNLLKDKIDLEHIYPISARDAYLANRMESYLLENKNKPDYKEGTWIEDFAKQVLGKRAEQKYEKMDTEDISEELEALIDESRMSEPLREVILNMQRNAPYIAIQSALAGASDVFEKLHNFFNIRGHFAEKEKMTNEEIVVLETTIKSLEKQINESEVLSENIKKIFSDIKQKANREMKKKEETTKIMPIIEIRLNDMFGIESKKIKEEVEKIDETINKTILQKFFNHEESDERKLKLAELDKAKELAKSSEQALVFSTKSDLNSFQKSVEAMTSDLIKEVINVYSLILDESIQDTQKITTELYKKCNQLLNNLQEEFNREGLKELKIESIDSRIKQNQNGVLKNLNLNVSYKKIRETRNESGITSGVKRKFGGWFGKTWGTYEVDIETYTINKRDMNDKIKFTIKEKIIVPLGKEIESTLSELLDKNITSINKFNETIKDVVQEMNNAIIQEKMPDLEEKKQYKEKIVKLQSSSKHTEENWENLSDKFAVEKVDTQLKSDIAA</sequence>
<protein>
    <submittedName>
        <fullName evidence="3">Dynamin family protein</fullName>
    </submittedName>
</protein>
<dbReference type="InterPro" id="IPR045063">
    <property type="entry name" value="Dynamin_N"/>
</dbReference>
<comment type="caution">
    <text evidence="3">The sequence shown here is derived from an EMBL/GenBank/DDBJ whole genome shotgun (WGS) entry which is preliminary data.</text>
</comment>
<evidence type="ECO:0000313" key="4">
    <source>
        <dbReference type="Proteomes" id="UP000245655"/>
    </source>
</evidence>
<dbReference type="Gene3D" id="3.40.50.300">
    <property type="entry name" value="P-loop containing nucleotide triphosphate hydrolases"/>
    <property type="match status" value="1"/>
</dbReference>
<feature type="coiled-coil region" evidence="1">
    <location>
        <begin position="461"/>
        <end position="495"/>
    </location>
</feature>
<dbReference type="Pfam" id="PF00350">
    <property type="entry name" value="Dynamin_N"/>
    <property type="match status" value="1"/>
</dbReference>
<keyword evidence="1" id="KW-0175">Coiled coil</keyword>
<gene>
    <name evidence="3" type="ORF">C8D84_11042</name>
</gene>
<dbReference type="InterPro" id="IPR027417">
    <property type="entry name" value="P-loop_NTPase"/>
</dbReference>
<proteinExistence type="predicted"/>
<dbReference type="AlphaFoldDB" id="A0A2V1ZXN0"/>
<dbReference type="GO" id="GO:0043022">
    <property type="term" value="F:ribosome binding"/>
    <property type="evidence" value="ECO:0007669"/>
    <property type="project" value="TreeGrafter"/>
</dbReference>
<organism evidence="3 4">
    <name type="scientific">Psychrobacter immobilis</name>
    <dbReference type="NCBI Taxonomy" id="498"/>
    <lineage>
        <taxon>Bacteria</taxon>
        <taxon>Pseudomonadati</taxon>
        <taxon>Pseudomonadota</taxon>
        <taxon>Gammaproteobacteria</taxon>
        <taxon>Moraxellales</taxon>
        <taxon>Moraxellaceae</taxon>
        <taxon>Psychrobacter</taxon>
    </lineage>
</organism>
<dbReference type="SUPFAM" id="SSF52540">
    <property type="entry name" value="P-loop containing nucleoside triphosphate hydrolases"/>
    <property type="match status" value="1"/>
</dbReference>
<dbReference type="EMBL" id="QGGM01000010">
    <property type="protein sequence ID" value="PWK10133.1"/>
    <property type="molecule type" value="Genomic_DNA"/>
</dbReference>